<dbReference type="GO" id="GO:0004766">
    <property type="term" value="F:spermidine synthase activity"/>
    <property type="evidence" value="ECO:0007669"/>
    <property type="project" value="UniProtKB-EC"/>
</dbReference>
<dbReference type="GO" id="GO:0005829">
    <property type="term" value="C:cytosol"/>
    <property type="evidence" value="ECO:0007669"/>
    <property type="project" value="TreeGrafter"/>
</dbReference>
<dbReference type="InterPro" id="IPR030668">
    <property type="entry name" value="Spermi_synthase_euk"/>
</dbReference>
<feature type="domain" description="PABS" evidence="12">
    <location>
        <begin position="6"/>
        <end position="241"/>
    </location>
</feature>
<dbReference type="PROSITE" id="PS51006">
    <property type="entry name" value="PABS_2"/>
    <property type="match status" value="1"/>
</dbReference>
<comment type="pathway">
    <text evidence="1">Amine and polyamine biosynthesis; spermidine biosynthesis; spermidine from putrescine: step 1/1.</text>
</comment>
<evidence type="ECO:0000256" key="4">
    <source>
        <dbReference type="ARBA" id="ARBA00012455"/>
    </source>
</evidence>
<evidence type="ECO:0000256" key="3">
    <source>
        <dbReference type="ARBA" id="ARBA00011774"/>
    </source>
</evidence>
<dbReference type="Gene3D" id="2.30.140.10">
    <property type="entry name" value="Spermidine synthase, tetramerisation domain"/>
    <property type="match status" value="1"/>
</dbReference>
<sequence length="297" mass="33763">MNSIKDGWFTEFSEMWPGQCMSLQVEEVLHKEKSDYQDILVFKSKSYGNVLVLDGIIQCTERDEFSYQEMLAHLPLFSHSNPKKVLIIGGGDGGVAREVLKHDCVEEVHMCEIDERVIEASKKYLPQMASSFSDPRMKLYIGDGFKYISQHEGEFDVIVTDSSDPIGPASSLFEKQYYELMKKALRPNGIVCSQGECMWIHMDLIKGMLEFCGSLYPSVSYAYTAIPTYPCGQIGFVICSLDPDTDFENPPREISPADTERLNLRYYNTDIHKCAFKLPEFARRVLKGQKSKTSNCC</sequence>
<evidence type="ECO:0000313" key="13">
    <source>
        <dbReference type="EMBL" id="CAG5118462.1"/>
    </source>
</evidence>
<evidence type="ECO:0000256" key="8">
    <source>
        <dbReference type="ARBA" id="ARBA00072554"/>
    </source>
</evidence>
<dbReference type="GO" id="GO:0008295">
    <property type="term" value="P:spermidine biosynthetic process"/>
    <property type="evidence" value="ECO:0007669"/>
    <property type="project" value="TreeGrafter"/>
</dbReference>
<dbReference type="AlphaFoldDB" id="A0A8S3YSK8"/>
<keyword evidence="5 10" id="KW-0808">Transferase</keyword>
<dbReference type="SUPFAM" id="SSF53335">
    <property type="entry name" value="S-adenosyl-L-methionine-dependent methyltransferases"/>
    <property type="match status" value="1"/>
</dbReference>
<dbReference type="Pfam" id="PF01564">
    <property type="entry name" value="Spermine_synth"/>
    <property type="match status" value="1"/>
</dbReference>
<dbReference type="InterPro" id="IPR001045">
    <property type="entry name" value="Spermi_synthase"/>
</dbReference>
<dbReference type="EC" id="2.5.1.16" evidence="4"/>
<dbReference type="Proteomes" id="UP000678393">
    <property type="component" value="Unassembled WGS sequence"/>
</dbReference>
<evidence type="ECO:0000256" key="1">
    <source>
        <dbReference type="ARBA" id="ARBA00005123"/>
    </source>
</evidence>
<evidence type="ECO:0000313" key="14">
    <source>
        <dbReference type="Proteomes" id="UP000678393"/>
    </source>
</evidence>
<dbReference type="InterPro" id="IPR029063">
    <property type="entry name" value="SAM-dependent_MTases_sf"/>
</dbReference>
<dbReference type="InterPro" id="IPR030373">
    <property type="entry name" value="PABS_CS"/>
</dbReference>
<reference evidence="13" key="1">
    <citation type="submission" date="2021-04" db="EMBL/GenBank/DDBJ databases">
        <authorList>
            <consortium name="Molecular Ecology Group"/>
        </authorList>
    </citation>
    <scope>NUCLEOTIDE SEQUENCE</scope>
</reference>
<dbReference type="InterPro" id="IPR035246">
    <property type="entry name" value="Spermidine_synt_N"/>
</dbReference>
<protein>
    <recommendedName>
        <fullName evidence="8">Spermidine synthase</fullName>
        <ecNumber evidence="4">2.5.1.16</ecNumber>
    </recommendedName>
    <alternativeName>
        <fullName evidence="9">Putrescine aminopropyltransferase</fullName>
    </alternativeName>
</protein>
<organism evidence="13 14">
    <name type="scientific">Candidula unifasciata</name>
    <dbReference type="NCBI Taxonomy" id="100452"/>
    <lineage>
        <taxon>Eukaryota</taxon>
        <taxon>Metazoa</taxon>
        <taxon>Spiralia</taxon>
        <taxon>Lophotrochozoa</taxon>
        <taxon>Mollusca</taxon>
        <taxon>Gastropoda</taxon>
        <taxon>Heterobranchia</taxon>
        <taxon>Euthyneura</taxon>
        <taxon>Panpulmonata</taxon>
        <taxon>Eupulmonata</taxon>
        <taxon>Stylommatophora</taxon>
        <taxon>Helicina</taxon>
        <taxon>Helicoidea</taxon>
        <taxon>Geomitridae</taxon>
        <taxon>Candidula</taxon>
    </lineage>
</organism>
<dbReference type="EMBL" id="CAJHNH020000557">
    <property type="protein sequence ID" value="CAG5118462.1"/>
    <property type="molecule type" value="Genomic_DNA"/>
</dbReference>
<dbReference type="Gene3D" id="3.40.50.150">
    <property type="entry name" value="Vaccinia Virus protein VP39"/>
    <property type="match status" value="1"/>
</dbReference>
<dbReference type="FunFam" id="3.40.50.150:FF:000013">
    <property type="entry name" value="Spermidine synthase"/>
    <property type="match status" value="1"/>
</dbReference>
<dbReference type="FunFam" id="2.30.140.10:FF:000001">
    <property type="entry name" value="SPE3p Spermidine synthase"/>
    <property type="match status" value="1"/>
</dbReference>
<dbReference type="InterPro" id="IPR030374">
    <property type="entry name" value="PABS"/>
</dbReference>
<evidence type="ECO:0000256" key="9">
    <source>
        <dbReference type="ARBA" id="ARBA00082964"/>
    </source>
</evidence>
<feature type="active site" description="Proton acceptor" evidence="10">
    <location>
        <position position="161"/>
    </location>
</feature>
<evidence type="ECO:0000256" key="10">
    <source>
        <dbReference type="PROSITE-ProRule" id="PRU00354"/>
    </source>
</evidence>
<comment type="subunit">
    <text evidence="3">Homodimer or homotetramer.</text>
</comment>
<evidence type="ECO:0000256" key="11">
    <source>
        <dbReference type="RuleBase" id="RU003836"/>
    </source>
</evidence>
<dbReference type="CDD" id="cd02440">
    <property type="entry name" value="AdoMet_MTases"/>
    <property type="match status" value="1"/>
</dbReference>
<comment type="function">
    <text evidence="7">Catalyzes the production of spermidine from putrescine and decarboxylated S-adenosylmethionine (dcSAM). Has a strong preference for putrescine as substrate, and has very low activity towards 1,3-diaminopropane. Has extremely low activity towards spermidine.</text>
</comment>
<dbReference type="PROSITE" id="PS01330">
    <property type="entry name" value="PABS_1"/>
    <property type="match status" value="1"/>
</dbReference>
<evidence type="ECO:0000256" key="5">
    <source>
        <dbReference type="ARBA" id="ARBA00022679"/>
    </source>
</evidence>
<keyword evidence="10" id="KW-0620">Polyamine biosynthesis</keyword>
<dbReference type="NCBIfam" id="NF002010">
    <property type="entry name" value="PRK00811.1"/>
    <property type="match status" value="1"/>
</dbReference>
<dbReference type="PANTHER" id="PTHR11558">
    <property type="entry name" value="SPERMIDINE/SPERMINE SYNTHASE"/>
    <property type="match status" value="1"/>
</dbReference>
<dbReference type="OrthoDB" id="38125at2759"/>
<keyword evidence="14" id="KW-1185">Reference proteome</keyword>
<evidence type="ECO:0000256" key="2">
    <source>
        <dbReference type="ARBA" id="ARBA00007867"/>
    </source>
</evidence>
<evidence type="ECO:0000256" key="6">
    <source>
        <dbReference type="ARBA" id="ARBA00049307"/>
    </source>
</evidence>
<dbReference type="NCBIfam" id="TIGR00417">
    <property type="entry name" value="speE"/>
    <property type="match status" value="1"/>
</dbReference>
<name>A0A8S3YSK8_9EUPU</name>
<gene>
    <name evidence="13" type="ORF">CUNI_LOCUS4020</name>
</gene>
<dbReference type="Pfam" id="PF17284">
    <property type="entry name" value="Spermine_synt_N"/>
    <property type="match status" value="1"/>
</dbReference>
<evidence type="ECO:0000259" key="12">
    <source>
        <dbReference type="PROSITE" id="PS51006"/>
    </source>
</evidence>
<comment type="similarity">
    <text evidence="2 11">Belongs to the spermidine/spermine synthase family.</text>
</comment>
<evidence type="ECO:0000256" key="7">
    <source>
        <dbReference type="ARBA" id="ARBA00053963"/>
    </source>
</evidence>
<dbReference type="PANTHER" id="PTHR11558:SF11">
    <property type="entry name" value="SPERMIDINE SYNTHASE"/>
    <property type="match status" value="1"/>
</dbReference>
<accession>A0A8S3YSK8</accession>
<proteinExistence type="inferred from homology"/>
<dbReference type="InterPro" id="IPR037163">
    <property type="entry name" value="Spermidine_synt_N_sf"/>
</dbReference>
<comment type="caution">
    <text evidence="13">The sequence shown here is derived from an EMBL/GenBank/DDBJ whole genome shotgun (WGS) entry which is preliminary data.</text>
</comment>
<comment type="catalytic activity">
    <reaction evidence="6">
        <text>S-adenosyl 3-(methylsulfanyl)propylamine + putrescine = S-methyl-5'-thioadenosine + spermidine + H(+)</text>
        <dbReference type="Rhea" id="RHEA:12721"/>
        <dbReference type="ChEBI" id="CHEBI:15378"/>
        <dbReference type="ChEBI" id="CHEBI:17509"/>
        <dbReference type="ChEBI" id="CHEBI:57443"/>
        <dbReference type="ChEBI" id="CHEBI:57834"/>
        <dbReference type="ChEBI" id="CHEBI:326268"/>
        <dbReference type="EC" id="2.5.1.16"/>
    </reaction>
</comment>
<dbReference type="PIRSF" id="PIRSF000502">
    <property type="entry name" value="Spermidine_synth"/>
    <property type="match status" value="1"/>
</dbReference>
<dbReference type="HAMAP" id="MF_00198">
    <property type="entry name" value="Spermidine_synth"/>
    <property type="match status" value="1"/>
</dbReference>